<dbReference type="InterPro" id="IPR000873">
    <property type="entry name" value="AMP-dep_synth/lig_dom"/>
</dbReference>
<evidence type="ECO:0000259" key="6">
    <source>
        <dbReference type="Pfam" id="PF13193"/>
    </source>
</evidence>
<comment type="caution">
    <text evidence="8">The sequence shown here is derived from an EMBL/GenBank/DDBJ whole genome shotgun (WGS) entry which is preliminary data.</text>
</comment>
<proteinExistence type="inferred from homology"/>
<organism evidence="8 9">
    <name type="scientific">Piscinibacter koreensis</name>
    <dbReference type="NCBI Taxonomy" id="2742824"/>
    <lineage>
        <taxon>Bacteria</taxon>
        <taxon>Pseudomonadati</taxon>
        <taxon>Pseudomonadota</taxon>
        <taxon>Betaproteobacteria</taxon>
        <taxon>Burkholderiales</taxon>
        <taxon>Sphaerotilaceae</taxon>
        <taxon>Piscinibacter</taxon>
    </lineage>
</organism>
<evidence type="ECO:0000313" key="9">
    <source>
        <dbReference type="Proteomes" id="UP000529637"/>
    </source>
</evidence>
<feature type="domain" description="AMP-dependent synthetase/ligase" evidence="5">
    <location>
        <begin position="118"/>
        <end position="479"/>
    </location>
</feature>
<keyword evidence="2 8" id="KW-0436">Ligase</keyword>
<dbReference type="EMBL" id="JABWMJ010000010">
    <property type="protein sequence ID" value="NUZ08007.1"/>
    <property type="molecule type" value="Genomic_DNA"/>
</dbReference>
<dbReference type="Gene3D" id="3.30.300.30">
    <property type="match status" value="1"/>
</dbReference>
<dbReference type="InterPro" id="IPR042099">
    <property type="entry name" value="ANL_N_sf"/>
</dbReference>
<feature type="domain" description="Acetyl-coenzyme A synthetase N-terminal" evidence="7">
    <location>
        <begin position="43"/>
        <end position="99"/>
    </location>
</feature>
<feature type="domain" description="AMP-binding enzyme C-terminal" evidence="6">
    <location>
        <begin position="559"/>
        <end position="630"/>
    </location>
</feature>
<reference evidence="8 9" key="1">
    <citation type="submission" date="2020-06" db="EMBL/GenBank/DDBJ databases">
        <title>Schlegella sp. ID0723 isolated from air conditioner.</title>
        <authorList>
            <person name="Kim D.Y."/>
            <person name="Kim D.-U."/>
        </authorList>
    </citation>
    <scope>NUCLEOTIDE SEQUENCE [LARGE SCALE GENOMIC DNA]</scope>
    <source>
        <strain evidence="8 9">ID0723</strain>
    </source>
</reference>
<evidence type="ECO:0000256" key="4">
    <source>
        <dbReference type="ARBA" id="ARBA00022840"/>
    </source>
</evidence>
<evidence type="ECO:0000313" key="8">
    <source>
        <dbReference type="EMBL" id="NUZ08007.1"/>
    </source>
</evidence>
<gene>
    <name evidence="8" type="ORF">HQN59_19765</name>
</gene>
<dbReference type="NCBIfam" id="TIGR01217">
    <property type="entry name" value="ac_ac_CoA_syn"/>
    <property type="match status" value="1"/>
</dbReference>
<accession>A0A7Y6NRH5</accession>
<comment type="similarity">
    <text evidence="1">Belongs to the ATP-dependent AMP-binding enzyme family.</text>
</comment>
<dbReference type="Gene3D" id="3.40.50.12780">
    <property type="entry name" value="N-terminal domain of ligase-like"/>
    <property type="match status" value="1"/>
</dbReference>
<dbReference type="GO" id="GO:0006629">
    <property type="term" value="P:lipid metabolic process"/>
    <property type="evidence" value="ECO:0007669"/>
    <property type="project" value="InterPro"/>
</dbReference>
<keyword evidence="4" id="KW-0067">ATP-binding</keyword>
<keyword evidence="3" id="KW-0547">Nucleotide-binding</keyword>
<dbReference type="Pfam" id="PF16177">
    <property type="entry name" value="ACAS_N"/>
    <property type="match status" value="1"/>
</dbReference>
<dbReference type="GO" id="GO:0030729">
    <property type="term" value="F:acetoacetate-CoA ligase activity"/>
    <property type="evidence" value="ECO:0007669"/>
    <property type="project" value="UniProtKB-EC"/>
</dbReference>
<evidence type="ECO:0000256" key="2">
    <source>
        <dbReference type="ARBA" id="ARBA00022598"/>
    </source>
</evidence>
<dbReference type="GO" id="GO:0005524">
    <property type="term" value="F:ATP binding"/>
    <property type="evidence" value="ECO:0007669"/>
    <property type="project" value="UniProtKB-KW"/>
</dbReference>
<dbReference type="NCBIfam" id="NF002937">
    <property type="entry name" value="PRK03584.1"/>
    <property type="match status" value="1"/>
</dbReference>
<dbReference type="InterPro" id="IPR005914">
    <property type="entry name" value="Acac_CoA_synth"/>
</dbReference>
<dbReference type="InterPro" id="IPR045851">
    <property type="entry name" value="AMP-bd_C_sf"/>
</dbReference>
<name>A0A7Y6NRH5_9BURK</name>
<protein>
    <submittedName>
        <fullName evidence="8">Acetoacetate--CoA ligase</fullName>
        <ecNumber evidence="8">6.2.1.16</ecNumber>
    </submittedName>
</protein>
<dbReference type="Proteomes" id="UP000529637">
    <property type="component" value="Unassembled WGS sequence"/>
</dbReference>
<dbReference type="PROSITE" id="PS00455">
    <property type="entry name" value="AMP_BINDING"/>
    <property type="match status" value="1"/>
</dbReference>
<evidence type="ECO:0000256" key="1">
    <source>
        <dbReference type="ARBA" id="ARBA00006432"/>
    </source>
</evidence>
<dbReference type="Pfam" id="PF13193">
    <property type="entry name" value="AMP-binding_C"/>
    <property type="match status" value="1"/>
</dbReference>
<dbReference type="PANTHER" id="PTHR42921">
    <property type="entry name" value="ACETOACETYL-COA SYNTHETASE"/>
    <property type="match status" value="1"/>
</dbReference>
<evidence type="ECO:0000256" key="3">
    <source>
        <dbReference type="ARBA" id="ARBA00022741"/>
    </source>
</evidence>
<dbReference type="InterPro" id="IPR020845">
    <property type="entry name" value="AMP-binding_CS"/>
</dbReference>
<sequence length="679" mass="73309">MRVQERADPMPIWTPAPDRIERARITAFRHWLARERGREFARYEDLWQWSVAQPEAFWRSVVDHFELKLEGSTDVVLALPPEAMPGARWFPGATLNFAAHLLGDGRTGTALTFDSEAAGSGEVSWAELQRQAGALAATLRQRGVRPGDRVAAYLPNIPQAVVAFIAVASLGAVWSICAPDVGPLGAADRFAQIEPAVLIACDGYRFAGKPFDRRATVEQLLERLPRVHTVIWVPHLDGAARAPTERPHVDWATAVAGDAALELSPVPFDHPLWILFSSGTTGLPKAIVHGHGGMLLSGTVLSALHTDLGTGDRMMWLGSTSWMVWNVQVMGLLTGSTVCLQDGCLTGPGAPDWSFAWRLVARRGVTVFGAGAAFHTSCMKAGIEPSKIADLGALRTVGSTGSPLPPEGYAWIYRAVAPDVWLNAVSGGTDLCGAFLAGTPTLPVFTGEMQCRALGAAVASFDEQGEAVLDQVGELVCTRPLPSMPLFFWGDADGSRYRESYFGTFSDADGRNIWRHGDWLRLVPRPDATGGVIYGRSDATINRGGIRMGTSELYRVVDADPAIADSVVVDLEYLGRESALLLFVVLQPDAELDAALVERLRAAIRSALSARHVPDRIIEAPALPRTLTGKKLELPLKRLLLGMSIDKAVQKDAVSNAHALDWFVAFAARERPSATAARS</sequence>
<dbReference type="Pfam" id="PF00501">
    <property type="entry name" value="AMP-binding"/>
    <property type="match status" value="1"/>
</dbReference>
<evidence type="ECO:0000259" key="7">
    <source>
        <dbReference type="Pfam" id="PF16177"/>
    </source>
</evidence>
<evidence type="ECO:0000259" key="5">
    <source>
        <dbReference type="Pfam" id="PF00501"/>
    </source>
</evidence>
<dbReference type="InterPro" id="IPR025110">
    <property type="entry name" value="AMP-bd_C"/>
</dbReference>
<dbReference type="EC" id="6.2.1.16" evidence="8"/>
<keyword evidence="9" id="KW-1185">Reference proteome</keyword>
<dbReference type="AlphaFoldDB" id="A0A7Y6NRH5"/>
<dbReference type="SUPFAM" id="SSF56801">
    <property type="entry name" value="Acetyl-CoA synthetase-like"/>
    <property type="match status" value="1"/>
</dbReference>
<dbReference type="InterPro" id="IPR032387">
    <property type="entry name" value="ACAS_N"/>
</dbReference>
<dbReference type="PANTHER" id="PTHR42921:SF1">
    <property type="entry name" value="ACETOACETYL-COA SYNTHETASE"/>
    <property type="match status" value="1"/>
</dbReference>